<accession>A0A1W5DAH0</accession>
<name>A0A1W5DAH0_9LECA</name>
<keyword evidence="3 6" id="KW-0032">Aminotransferase</keyword>
<evidence type="ECO:0000256" key="1">
    <source>
        <dbReference type="ARBA" id="ARBA00001933"/>
    </source>
</evidence>
<organism evidence="6 7">
    <name type="scientific">Lasallia pustulata</name>
    <dbReference type="NCBI Taxonomy" id="136370"/>
    <lineage>
        <taxon>Eukaryota</taxon>
        <taxon>Fungi</taxon>
        <taxon>Dikarya</taxon>
        <taxon>Ascomycota</taxon>
        <taxon>Pezizomycotina</taxon>
        <taxon>Lecanoromycetes</taxon>
        <taxon>OSLEUM clade</taxon>
        <taxon>Umbilicariomycetidae</taxon>
        <taxon>Umbilicariales</taxon>
        <taxon>Umbilicariaceae</taxon>
        <taxon>Lasallia</taxon>
    </lineage>
</organism>
<proteinExistence type="inferred from homology"/>
<dbReference type="Gene3D" id="3.40.640.10">
    <property type="entry name" value="Type I PLP-dependent aspartate aminotransferase-like (Major domain)"/>
    <property type="match status" value="1"/>
</dbReference>
<evidence type="ECO:0000313" key="7">
    <source>
        <dbReference type="Proteomes" id="UP000192927"/>
    </source>
</evidence>
<dbReference type="GO" id="GO:0019878">
    <property type="term" value="P:lysine biosynthetic process via aminoadipic acid"/>
    <property type="evidence" value="ECO:0007669"/>
    <property type="project" value="TreeGrafter"/>
</dbReference>
<keyword evidence="7" id="KW-1185">Reference proteome</keyword>
<protein>
    <submittedName>
        <fullName evidence="6">Aromatic aminotransferase</fullName>
    </submittedName>
</protein>
<keyword evidence="5" id="KW-0663">Pyridoxal phosphate</keyword>
<dbReference type="EMBL" id="FWEW01003623">
    <property type="protein sequence ID" value="SLM40106.1"/>
    <property type="molecule type" value="Genomic_DNA"/>
</dbReference>
<sequence>MAPPTAIDTNVQGVTDTQAIVMPDPLTTENVAGRRLKVPKMSLGVAAFASSDMWKTPYPSRPKAKRWDYRLSVESRSRMGSSLKAAAKYLKIPDLISLGGGLPSSENFPFERMDIKVPLPPHFSEQETKESGVVSTTGKYDVSEGKSLYDISLSFNYGQATGSGQLLRFVTEHTECTTLPTRIGNAA</sequence>
<dbReference type="PANTHER" id="PTHR42790">
    <property type="entry name" value="AMINOTRANSFERASE"/>
    <property type="match status" value="1"/>
</dbReference>
<dbReference type="PANTHER" id="PTHR42790:SF21">
    <property type="entry name" value="AROMATIC_AMINOADIPATE AMINOTRANSFERASE 1"/>
    <property type="match status" value="1"/>
</dbReference>
<dbReference type="GO" id="GO:0006571">
    <property type="term" value="P:tyrosine biosynthetic process"/>
    <property type="evidence" value="ECO:0007669"/>
    <property type="project" value="TreeGrafter"/>
</dbReference>
<dbReference type="GO" id="GO:0008793">
    <property type="term" value="F:aromatic-amino-acid transaminase activity"/>
    <property type="evidence" value="ECO:0007669"/>
    <property type="project" value="TreeGrafter"/>
</dbReference>
<evidence type="ECO:0000313" key="6">
    <source>
        <dbReference type="EMBL" id="SLM40106.1"/>
    </source>
</evidence>
<reference evidence="7" key="1">
    <citation type="submission" date="2017-03" db="EMBL/GenBank/DDBJ databases">
        <authorList>
            <person name="Sharma R."/>
            <person name="Thines M."/>
        </authorList>
    </citation>
    <scope>NUCLEOTIDE SEQUENCE [LARGE SCALE GENOMIC DNA]</scope>
</reference>
<evidence type="ECO:0000256" key="2">
    <source>
        <dbReference type="ARBA" id="ARBA00007441"/>
    </source>
</evidence>
<evidence type="ECO:0000256" key="5">
    <source>
        <dbReference type="ARBA" id="ARBA00022898"/>
    </source>
</evidence>
<dbReference type="InterPro" id="IPR050859">
    <property type="entry name" value="Class-I_PLP-dep_aminotransf"/>
</dbReference>
<keyword evidence="4 6" id="KW-0808">Transferase</keyword>
<comment type="cofactor">
    <cofactor evidence="1">
        <name>pyridoxal 5'-phosphate</name>
        <dbReference type="ChEBI" id="CHEBI:597326"/>
    </cofactor>
</comment>
<dbReference type="GO" id="GO:0009074">
    <property type="term" value="P:aromatic amino acid family catabolic process"/>
    <property type="evidence" value="ECO:0007669"/>
    <property type="project" value="TreeGrafter"/>
</dbReference>
<dbReference type="AlphaFoldDB" id="A0A1W5DAH0"/>
<evidence type="ECO:0000256" key="4">
    <source>
        <dbReference type="ARBA" id="ARBA00022679"/>
    </source>
</evidence>
<dbReference type="Proteomes" id="UP000192927">
    <property type="component" value="Unassembled WGS sequence"/>
</dbReference>
<dbReference type="GO" id="GO:0047536">
    <property type="term" value="F:2-aminoadipate transaminase activity"/>
    <property type="evidence" value="ECO:0007669"/>
    <property type="project" value="TreeGrafter"/>
</dbReference>
<comment type="similarity">
    <text evidence="2">Belongs to the class-I pyridoxal-phosphate-dependent aminotransferase family.</text>
</comment>
<dbReference type="InterPro" id="IPR015421">
    <property type="entry name" value="PyrdxlP-dep_Trfase_major"/>
</dbReference>
<evidence type="ECO:0000256" key="3">
    <source>
        <dbReference type="ARBA" id="ARBA00022576"/>
    </source>
</evidence>